<protein>
    <recommendedName>
        <fullName evidence="5">CU044_5270 family protein</fullName>
    </recommendedName>
</protein>
<keyword evidence="2" id="KW-0812">Transmembrane</keyword>
<keyword evidence="2" id="KW-1133">Transmembrane helix</keyword>
<comment type="caution">
    <text evidence="3">The sequence shown here is derived from an EMBL/GenBank/DDBJ whole genome shotgun (WGS) entry which is preliminary data.</text>
</comment>
<feature type="compositionally biased region" description="Basic and acidic residues" evidence="1">
    <location>
        <begin position="1"/>
        <end position="29"/>
    </location>
</feature>
<dbReference type="AlphaFoldDB" id="A0A4R4W9N7"/>
<gene>
    <name evidence="3" type="ORF">E1292_01370</name>
</gene>
<dbReference type="InterPro" id="IPR047789">
    <property type="entry name" value="CU044_5270-like"/>
</dbReference>
<evidence type="ECO:0000313" key="3">
    <source>
        <dbReference type="EMBL" id="TDD12524.1"/>
    </source>
</evidence>
<accession>A0A4R4W9N7</accession>
<organism evidence="3 4">
    <name type="scientific">Nonomuraea deserti</name>
    <dbReference type="NCBI Taxonomy" id="1848322"/>
    <lineage>
        <taxon>Bacteria</taxon>
        <taxon>Bacillati</taxon>
        <taxon>Actinomycetota</taxon>
        <taxon>Actinomycetes</taxon>
        <taxon>Streptosporangiales</taxon>
        <taxon>Streptosporangiaceae</taxon>
        <taxon>Nonomuraea</taxon>
    </lineage>
</organism>
<dbReference type="Proteomes" id="UP000295258">
    <property type="component" value="Unassembled WGS sequence"/>
</dbReference>
<feature type="region of interest" description="Disordered" evidence="1">
    <location>
        <begin position="1"/>
        <end position="41"/>
    </location>
</feature>
<evidence type="ECO:0008006" key="5">
    <source>
        <dbReference type="Google" id="ProtNLM"/>
    </source>
</evidence>
<reference evidence="3 4" key="1">
    <citation type="submission" date="2019-03" db="EMBL/GenBank/DDBJ databases">
        <title>Draft genome sequences of novel Actinobacteria.</title>
        <authorList>
            <person name="Sahin N."/>
            <person name="Ay H."/>
            <person name="Saygin H."/>
        </authorList>
    </citation>
    <scope>NUCLEOTIDE SEQUENCE [LARGE SCALE GENOMIC DNA]</scope>
    <source>
        <strain evidence="3 4">KC310</strain>
    </source>
</reference>
<dbReference type="EMBL" id="SMKO01000002">
    <property type="protein sequence ID" value="TDD12524.1"/>
    <property type="molecule type" value="Genomic_DNA"/>
</dbReference>
<evidence type="ECO:0000256" key="2">
    <source>
        <dbReference type="SAM" id="Phobius"/>
    </source>
</evidence>
<feature type="transmembrane region" description="Helical" evidence="2">
    <location>
        <begin position="49"/>
        <end position="69"/>
    </location>
</feature>
<keyword evidence="4" id="KW-1185">Reference proteome</keyword>
<evidence type="ECO:0000256" key="1">
    <source>
        <dbReference type="SAM" id="MobiDB-lite"/>
    </source>
</evidence>
<dbReference type="RefSeq" id="WP_132591133.1">
    <property type="nucleotide sequence ID" value="NZ_SMKO01000002.1"/>
</dbReference>
<sequence>MDDLKLVRTLRSDPPEPDADRLRSLRERSLPTGTGRAKARRRPGLRRRFWLVPSVLAAAAAAAAVVVAVNAAHDPPAGRPAIGVETVRAETVLARAAQVAERREPDGAPRPDQWLYRKVAVRQPSESANEIQEYWTRYDGTRQASRLGEFPMRVRTIEPEPDDDDLGPKAYAAKFAELPTDPDELLDHVRGDRHWIDKPKEDPGGGEHPDARAYRVLSVYLSQEVAMPPGLEAAIFRALAKIPGIRVDEGVRDAAGRAGIGIAYEPGDRHDEQGRLVERSYIVLDPTTFHYLGHRTDHLRDVMINGEVAFPEGSFYATAELAAGVVDRHGQVP</sequence>
<keyword evidence="2" id="KW-0472">Membrane</keyword>
<dbReference type="NCBIfam" id="NF038083">
    <property type="entry name" value="CU044_5270_fam"/>
    <property type="match status" value="1"/>
</dbReference>
<proteinExistence type="predicted"/>
<name>A0A4R4W9N7_9ACTN</name>
<evidence type="ECO:0000313" key="4">
    <source>
        <dbReference type="Proteomes" id="UP000295258"/>
    </source>
</evidence>